<evidence type="ECO:0000256" key="1">
    <source>
        <dbReference type="SAM" id="MobiDB-lite"/>
    </source>
</evidence>
<sequence length="95" mass="10218">MGILGALLVAVTVNAGPVEVKTAPVFNPAVCSKKRVDACGCHHVYGVRHCHPKRKSDHCESMVQASEPSEPTWEELLSHEPEPATEQETADSATL</sequence>
<gene>
    <name evidence="2" type="ORF">Q664_19420</name>
</gene>
<accession>A0A084STI8</accession>
<reference evidence="2 3" key="1">
    <citation type="submission" date="2014-07" db="EMBL/GenBank/DDBJ databases">
        <title>Draft Genome Sequence of Gephyronic Acid Producer, Cystobacter violaceus Strain Cb vi76.</title>
        <authorList>
            <person name="Stevens D.C."/>
            <person name="Young J."/>
            <person name="Carmichael R."/>
            <person name="Tan J."/>
            <person name="Taylor R.E."/>
        </authorList>
    </citation>
    <scope>NUCLEOTIDE SEQUENCE [LARGE SCALE GENOMIC DNA]</scope>
    <source>
        <strain evidence="2 3">Cb vi76</strain>
    </source>
</reference>
<dbReference type="EMBL" id="JPMI01000129">
    <property type="protein sequence ID" value="KFA91773.1"/>
    <property type="molecule type" value="Genomic_DNA"/>
</dbReference>
<organism evidence="2 3">
    <name type="scientific">Archangium violaceum Cb vi76</name>
    <dbReference type="NCBI Taxonomy" id="1406225"/>
    <lineage>
        <taxon>Bacteria</taxon>
        <taxon>Pseudomonadati</taxon>
        <taxon>Myxococcota</taxon>
        <taxon>Myxococcia</taxon>
        <taxon>Myxococcales</taxon>
        <taxon>Cystobacterineae</taxon>
        <taxon>Archangiaceae</taxon>
        <taxon>Archangium</taxon>
    </lineage>
</organism>
<dbReference type="RefSeq" id="WP_043397261.1">
    <property type="nucleotide sequence ID" value="NZ_JPMI01000129.1"/>
</dbReference>
<dbReference type="AlphaFoldDB" id="A0A084STI8"/>
<evidence type="ECO:0000313" key="3">
    <source>
        <dbReference type="Proteomes" id="UP000028547"/>
    </source>
</evidence>
<proteinExistence type="predicted"/>
<dbReference type="Proteomes" id="UP000028547">
    <property type="component" value="Unassembled WGS sequence"/>
</dbReference>
<feature type="region of interest" description="Disordered" evidence="1">
    <location>
        <begin position="60"/>
        <end position="95"/>
    </location>
</feature>
<name>A0A084STI8_9BACT</name>
<comment type="caution">
    <text evidence="2">The sequence shown here is derived from an EMBL/GenBank/DDBJ whole genome shotgun (WGS) entry which is preliminary data.</text>
</comment>
<protein>
    <submittedName>
        <fullName evidence="2">Uncharacterized protein</fullName>
    </submittedName>
</protein>
<evidence type="ECO:0000313" key="2">
    <source>
        <dbReference type="EMBL" id="KFA91773.1"/>
    </source>
</evidence>